<dbReference type="EMBL" id="RBNI01022523">
    <property type="protein sequence ID" value="RUO96231.1"/>
    <property type="molecule type" value="Genomic_DNA"/>
</dbReference>
<evidence type="ECO:0000313" key="1">
    <source>
        <dbReference type="EMBL" id="RUO96231.1"/>
    </source>
</evidence>
<dbReference type="OrthoDB" id="2224642at2759"/>
<gene>
    <name evidence="1" type="ORF">BC936DRAFT_142375</name>
</gene>
<name>A0A433A0H4_9FUNG</name>
<keyword evidence="2" id="KW-1185">Reference proteome</keyword>
<reference evidence="1 2" key="1">
    <citation type="journal article" date="2018" name="New Phytol.">
        <title>Phylogenomics of Endogonaceae and evolution of mycorrhizas within Mucoromycota.</title>
        <authorList>
            <person name="Chang Y."/>
            <person name="Desiro A."/>
            <person name="Na H."/>
            <person name="Sandor L."/>
            <person name="Lipzen A."/>
            <person name="Clum A."/>
            <person name="Barry K."/>
            <person name="Grigoriev I.V."/>
            <person name="Martin F.M."/>
            <person name="Stajich J.E."/>
            <person name="Smith M.E."/>
            <person name="Bonito G."/>
            <person name="Spatafora J.W."/>
        </authorList>
    </citation>
    <scope>NUCLEOTIDE SEQUENCE [LARGE SCALE GENOMIC DNA]</scope>
    <source>
        <strain evidence="1 2">GMNB39</strain>
    </source>
</reference>
<dbReference type="Proteomes" id="UP000268093">
    <property type="component" value="Unassembled WGS sequence"/>
</dbReference>
<sequence length="116" mass="12832">PLRPTLLFPQPRKTAQRLFLTPSAVSPFATKTMQPTTFLDAELARATSYAEENAVVDLQREEEHLNGLFNDPSFVKPVTCPATCELCGVWLPKHTNACPRNGVHPSQWALAFPKSA</sequence>
<proteinExistence type="predicted"/>
<feature type="non-terminal residue" evidence="1">
    <location>
        <position position="1"/>
    </location>
</feature>
<accession>A0A433A0H4</accession>
<organism evidence="1 2">
    <name type="scientific">Jimgerdemannia flammicorona</name>
    <dbReference type="NCBI Taxonomy" id="994334"/>
    <lineage>
        <taxon>Eukaryota</taxon>
        <taxon>Fungi</taxon>
        <taxon>Fungi incertae sedis</taxon>
        <taxon>Mucoromycota</taxon>
        <taxon>Mucoromycotina</taxon>
        <taxon>Endogonomycetes</taxon>
        <taxon>Endogonales</taxon>
        <taxon>Endogonaceae</taxon>
        <taxon>Jimgerdemannia</taxon>
    </lineage>
</organism>
<evidence type="ECO:0000313" key="2">
    <source>
        <dbReference type="Proteomes" id="UP000268093"/>
    </source>
</evidence>
<comment type="caution">
    <text evidence="1">The sequence shown here is derived from an EMBL/GenBank/DDBJ whole genome shotgun (WGS) entry which is preliminary data.</text>
</comment>
<protein>
    <submittedName>
        <fullName evidence="1">Uncharacterized protein</fullName>
    </submittedName>
</protein>